<keyword evidence="3" id="KW-1185">Reference proteome</keyword>
<gene>
    <name evidence="2" type="ORF">BU26DRAFT_84228</name>
</gene>
<accession>A0A6A6I413</accession>
<proteinExistence type="predicted"/>
<dbReference type="EMBL" id="ML987202">
    <property type="protein sequence ID" value="KAF2244682.1"/>
    <property type="molecule type" value="Genomic_DNA"/>
</dbReference>
<evidence type="ECO:0000256" key="1">
    <source>
        <dbReference type="SAM" id="Phobius"/>
    </source>
</evidence>
<organism evidence="2 3">
    <name type="scientific">Trematosphaeria pertusa</name>
    <dbReference type="NCBI Taxonomy" id="390896"/>
    <lineage>
        <taxon>Eukaryota</taxon>
        <taxon>Fungi</taxon>
        <taxon>Dikarya</taxon>
        <taxon>Ascomycota</taxon>
        <taxon>Pezizomycotina</taxon>
        <taxon>Dothideomycetes</taxon>
        <taxon>Pleosporomycetidae</taxon>
        <taxon>Pleosporales</taxon>
        <taxon>Massarineae</taxon>
        <taxon>Trematosphaeriaceae</taxon>
        <taxon>Trematosphaeria</taxon>
    </lineage>
</organism>
<keyword evidence="1" id="KW-0812">Transmembrane</keyword>
<evidence type="ECO:0000313" key="3">
    <source>
        <dbReference type="Proteomes" id="UP000800094"/>
    </source>
</evidence>
<dbReference type="AlphaFoldDB" id="A0A6A6I413"/>
<reference evidence="2" key="1">
    <citation type="journal article" date="2020" name="Stud. Mycol.">
        <title>101 Dothideomycetes genomes: a test case for predicting lifestyles and emergence of pathogens.</title>
        <authorList>
            <person name="Haridas S."/>
            <person name="Albert R."/>
            <person name="Binder M."/>
            <person name="Bloem J."/>
            <person name="Labutti K."/>
            <person name="Salamov A."/>
            <person name="Andreopoulos B."/>
            <person name="Baker S."/>
            <person name="Barry K."/>
            <person name="Bills G."/>
            <person name="Bluhm B."/>
            <person name="Cannon C."/>
            <person name="Castanera R."/>
            <person name="Culley D."/>
            <person name="Daum C."/>
            <person name="Ezra D."/>
            <person name="Gonzalez J."/>
            <person name="Henrissat B."/>
            <person name="Kuo A."/>
            <person name="Liang C."/>
            <person name="Lipzen A."/>
            <person name="Lutzoni F."/>
            <person name="Magnuson J."/>
            <person name="Mondo S."/>
            <person name="Nolan M."/>
            <person name="Ohm R."/>
            <person name="Pangilinan J."/>
            <person name="Park H.-J."/>
            <person name="Ramirez L."/>
            <person name="Alfaro M."/>
            <person name="Sun H."/>
            <person name="Tritt A."/>
            <person name="Yoshinaga Y."/>
            <person name="Zwiers L.-H."/>
            <person name="Turgeon B."/>
            <person name="Goodwin S."/>
            <person name="Spatafora J."/>
            <person name="Crous P."/>
            <person name="Grigoriev I."/>
        </authorList>
    </citation>
    <scope>NUCLEOTIDE SEQUENCE</scope>
    <source>
        <strain evidence="2">CBS 122368</strain>
    </source>
</reference>
<feature type="transmembrane region" description="Helical" evidence="1">
    <location>
        <begin position="104"/>
        <end position="124"/>
    </location>
</feature>
<dbReference type="GeneID" id="54589724"/>
<protein>
    <submittedName>
        <fullName evidence="2">Uncharacterized protein</fullName>
    </submittedName>
</protein>
<dbReference type="Proteomes" id="UP000800094">
    <property type="component" value="Unassembled WGS sequence"/>
</dbReference>
<evidence type="ECO:0000313" key="2">
    <source>
        <dbReference type="EMBL" id="KAF2244682.1"/>
    </source>
</evidence>
<keyword evidence="1" id="KW-1133">Transmembrane helix</keyword>
<keyword evidence="1" id="KW-0472">Membrane</keyword>
<dbReference type="RefSeq" id="XP_033679686.1">
    <property type="nucleotide sequence ID" value="XM_033836394.1"/>
</dbReference>
<feature type="transmembrane region" description="Helical" evidence="1">
    <location>
        <begin position="31"/>
        <end position="52"/>
    </location>
</feature>
<sequence length="151" mass="17162">MPFWGSAFRVSFVYFNSLRTEYSPVCAARSLLQVAFVISVNVLSIFAALLLFPPWEGRLLSSSFWSGLAGQGEDIRHADDDFMQLPRASQERIRNLNHWCGALVSWHLIAIALPALACCMFSVMDGCIRRRMQHHYLCTNRPPSDRNTTTH</sequence>
<name>A0A6A6I413_9PLEO</name>